<sequence>MISAEVPLSPPHSPNVDSKVDTSPRNGVEATSTLSSTISTTASILHTAAVVSNQGLSQTDLKSLRNVLSLLQKHTAAFPFLKPVDPVADNCPDYHSIIKYPMDLSTVEKKLNAGLYNSVQAFAADIELMFSNCFRYNQNDTHPVYKLAQQLRVAFNNLLNSNFPTMVSSTTQPTYSLAPPAPIHHPQHPHPISHPSTAHRKVLPNSVTVNRTKRAAKPKTEDNKAAGIYNIDDPESLHRRQSSSGSLASLTSLTDGVVPSGVEPLPPNVKRPYSKRASSIDFSDPNRKKRKYIKKADKIKLEKAGKAAGKGGKKSKAVPALGDASLQLQLLTQQVAMFSAMMQHTVQQNAAESDSSDSDSSSSDDDDKEEAENHSEAGQQQQQQFEGFTNPYSDDSGAQSPGSRASSVEPKYTTRSATRALYPDEEPVKKPRRISPPAPTIRNRRGSKKASTASKKKSTSSANKIITINGQIVDAAFLANLAERIGDLPPEGQSRVADLVKTSKYGWSIDLAGELEIDFDLIEERALTRIDEYCRTNGGSMHNNSNNYHNNSNQHSNIRSEVQSHGSYGSFDTSAYSDILPMTMMPLMGDMGDGSMGGYGAGMVGLGFDQQSDDVDLDI</sequence>
<dbReference type="InterPro" id="IPR036427">
    <property type="entry name" value="Bromodomain-like_sf"/>
</dbReference>
<protein>
    <recommendedName>
        <fullName evidence="4">Bromo domain-containing protein</fullName>
    </recommendedName>
</protein>
<dbReference type="InterPro" id="IPR027353">
    <property type="entry name" value="NET_dom"/>
</dbReference>
<dbReference type="PANTHER" id="PTHR22880">
    <property type="entry name" value="FALZ-RELATED BROMODOMAIN-CONTAINING PROTEINS"/>
    <property type="match status" value="1"/>
</dbReference>
<dbReference type="PRINTS" id="PR00503">
    <property type="entry name" value="BROMODOMAIN"/>
</dbReference>
<dbReference type="PROSITE" id="PS50014">
    <property type="entry name" value="BROMODOMAIN_2"/>
    <property type="match status" value="1"/>
</dbReference>
<dbReference type="Pfam" id="PF17035">
    <property type="entry name" value="BET"/>
    <property type="match status" value="1"/>
</dbReference>
<dbReference type="GO" id="GO:0005634">
    <property type="term" value="C:nucleus"/>
    <property type="evidence" value="ECO:0007669"/>
    <property type="project" value="TreeGrafter"/>
</dbReference>
<dbReference type="PANTHER" id="PTHR22880:SF225">
    <property type="entry name" value="BROMODOMAIN-CONTAINING PROTEIN BET-1-RELATED"/>
    <property type="match status" value="1"/>
</dbReference>
<keyword evidence="1 2" id="KW-0103">Bromodomain</keyword>
<feature type="region of interest" description="Disordered" evidence="3">
    <location>
        <begin position="1"/>
        <end position="31"/>
    </location>
</feature>
<organism evidence="5 6">
    <name type="scientific">Synchytrium microbalum</name>
    <dbReference type="NCBI Taxonomy" id="1806994"/>
    <lineage>
        <taxon>Eukaryota</taxon>
        <taxon>Fungi</taxon>
        <taxon>Fungi incertae sedis</taxon>
        <taxon>Chytridiomycota</taxon>
        <taxon>Chytridiomycota incertae sedis</taxon>
        <taxon>Chytridiomycetes</taxon>
        <taxon>Synchytriales</taxon>
        <taxon>Synchytriaceae</taxon>
        <taxon>Synchytrium</taxon>
    </lineage>
</organism>
<evidence type="ECO:0000256" key="3">
    <source>
        <dbReference type="SAM" id="MobiDB-lite"/>
    </source>
</evidence>
<feature type="compositionally biased region" description="Low complexity" evidence="3">
    <location>
        <begin position="242"/>
        <end position="254"/>
    </location>
</feature>
<evidence type="ECO:0000313" key="6">
    <source>
        <dbReference type="Proteomes" id="UP000319731"/>
    </source>
</evidence>
<evidence type="ECO:0000259" key="4">
    <source>
        <dbReference type="PROSITE" id="PS50014"/>
    </source>
</evidence>
<dbReference type="OrthoDB" id="21449at2759"/>
<dbReference type="Proteomes" id="UP000319731">
    <property type="component" value="Unassembled WGS sequence"/>
</dbReference>
<dbReference type="InterPro" id="IPR018359">
    <property type="entry name" value="Bromodomain_CS"/>
</dbReference>
<dbReference type="InterPro" id="IPR050935">
    <property type="entry name" value="Bromo_chromatin_reader"/>
</dbReference>
<dbReference type="EMBL" id="QEAO01000007">
    <property type="protein sequence ID" value="TPX35705.1"/>
    <property type="molecule type" value="Genomic_DNA"/>
</dbReference>
<dbReference type="PROSITE" id="PS00633">
    <property type="entry name" value="BROMODOMAIN_1"/>
    <property type="match status" value="1"/>
</dbReference>
<dbReference type="STRING" id="1806994.A0A507CDR3"/>
<dbReference type="GO" id="GO:0006338">
    <property type="term" value="P:chromatin remodeling"/>
    <property type="evidence" value="ECO:0007669"/>
    <property type="project" value="TreeGrafter"/>
</dbReference>
<evidence type="ECO:0000256" key="1">
    <source>
        <dbReference type="ARBA" id="ARBA00023117"/>
    </source>
</evidence>
<keyword evidence="6" id="KW-1185">Reference proteome</keyword>
<dbReference type="Pfam" id="PF00439">
    <property type="entry name" value="Bromodomain"/>
    <property type="match status" value="1"/>
</dbReference>
<dbReference type="SMART" id="SM00297">
    <property type="entry name" value="BROMO"/>
    <property type="match status" value="1"/>
</dbReference>
<dbReference type="GeneID" id="42003090"/>
<dbReference type="RefSeq" id="XP_031026137.1">
    <property type="nucleotide sequence ID" value="XM_031167793.1"/>
</dbReference>
<comment type="caution">
    <text evidence="5">The sequence shown here is derived from an EMBL/GenBank/DDBJ whole genome shotgun (WGS) entry which is preliminary data.</text>
</comment>
<feature type="compositionally biased region" description="Acidic residues" evidence="3">
    <location>
        <begin position="354"/>
        <end position="370"/>
    </location>
</feature>
<evidence type="ECO:0000256" key="2">
    <source>
        <dbReference type="PROSITE-ProRule" id="PRU00035"/>
    </source>
</evidence>
<proteinExistence type="predicted"/>
<dbReference type="Gene3D" id="1.20.920.10">
    <property type="entry name" value="Bromodomain-like"/>
    <property type="match status" value="1"/>
</dbReference>
<reference evidence="5 6" key="1">
    <citation type="journal article" date="2019" name="Sci. Rep.">
        <title>Comparative genomics of chytrid fungi reveal insights into the obligate biotrophic and pathogenic lifestyle of Synchytrium endobioticum.</title>
        <authorList>
            <person name="van de Vossenberg B.T.L.H."/>
            <person name="Warris S."/>
            <person name="Nguyen H.D.T."/>
            <person name="van Gent-Pelzer M.P.E."/>
            <person name="Joly D.L."/>
            <person name="van de Geest H.C."/>
            <person name="Bonants P.J.M."/>
            <person name="Smith D.S."/>
            <person name="Levesque C.A."/>
            <person name="van der Lee T.A.J."/>
        </authorList>
    </citation>
    <scope>NUCLEOTIDE SEQUENCE [LARGE SCALE GENOMIC DNA]</scope>
    <source>
        <strain evidence="5 6">JEL517</strain>
    </source>
</reference>
<feature type="region of interest" description="Disordered" evidence="3">
    <location>
        <begin position="178"/>
        <end position="297"/>
    </location>
</feature>
<accession>A0A507CDR3</accession>
<dbReference type="InterPro" id="IPR001487">
    <property type="entry name" value="Bromodomain"/>
</dbReference>
<feature type="domain" description="Bromo" evidence="4">
    <location>
        <begin position="72"/>
        <end position="144"/>
    </location>
</feature>
<name>A0A507CDR3_9FUNG</name>
<feature type="compositionally biased region" description="Basic residues" evidence="3">
    <location>
        <begin position="442"/>
        <end position="458"/>
    </location>
</feature>
<dbReference type="GO" id="GO:0000785">
    <property type="term" value="C:chromatin"/>
    <property type="evidence" value="ECO:0007669"/>
    <property type="project" value="TreeGrafter"/>
</dbReference>
<evidence type="ECO:0000313" key="5">
    <source>
        <dbReference type="EMBL" id="TPX35705.1"/>
    </source>
</evidence>
<dbReference type="GO" id="GO:0006355">
    <property type="term" value="P:regulation of DNA-templated transcription"/>
    <property type="evidence" value="ECO:0007669"/>
    <property type="project" value="TreeGrafter"/>
</dbReference>
<dbReference type="AlphaFoldDB" id="A0A507CDR3"/>
<feature type="region of interest" description="Disordered" evidence="3">
    <location>
        <begin position="346"/>
        <end position="461"/>
    </location>
</feature>
<feature type="compositionally biased region" description="Polar residues" evidence="3">
    <location>
        <begin position="385"/>
        <end position="406"/>
    </location>
</feature>
<gene>
    <name evidence="5" type="ORF">SmJEL517_g01865</name>
</gene>
<dbReference type="SUPFAM" id="SSF47370">
    <property type="entry name" value="Bromodomain"/>
    <property type="match status" value="1"/>
</dbReference>